<accession>A0ABQ9ILF6</accession>
<evidence type="ECO:0000313" key="2">
    <source>
        <dbReference type="Proteomes" id="UP001159363"/>
    </source>
</evidence>
<dbReference type="Proteomes" id="UP001159363">
    <property type="component" value="Chromosome 1"/>
</dbReference>
<sequence>MCDLIWGCGGVAATALASHHGEPSSIPGGTAPRFPRMVIVLDNAAGRWVFPGISFFTALAFLRCSILTSLHPVGFQDLVIQSRRNLFTSLHGLMCYLSLLSTYDLVGSSLRIMKNVYKVEKRRHVRMPLFLRGLCSCVSKVKNGAAFFITAVHAAQRETVLVPIGESRKLCRPGVEVVIAVLHTEQPTVLNMARESCSCKIAQIAATDT</sequence>
<comment type="caution">
    <text evidence="1">The sequence shown here is derived from an EMBL/GenBank/DDBJ whole genome shotgun (WGS) entry which is preliminary data.</text>
</comment>
<evidence type="ECO:0000313" key="1">
    <source>
        <dbReference type="EMBL" id="KAJ8897479.1"/>
    </source>
</evidence>
<keyword evidence="2" id="KW-1185">Reference proteome</keyword>
<dbReference type="EMBL" id="JARBHB010000001">
    <property type="protein sequence ID" value="KAJ8897479.1"/>
    <property type="molecule type" value="Genomic_DNA"/>
</dbReference>
<reference evidence="1 2" key="1">
    <citation type="submission" date="2023-02" db="EMBL/GenBank/DDBJ databases">
        <title>LHISI_Scaffold_Assembly.</title>
        <authorList>
            <person name="Stuart O.P."/>
            <person name="Cleave R."/>
            <person name="Magrath M.J.L."/>
            <person name="Mikheyev A.S."/>
        </authorList>
    </citation>
    <scope>NUCLEOTIDE SEQUENCE [LARGE SCALE GENOMIC DNA]</scope>
    <source>
        <strain evidence="1">Daus_M_001</strain>
        <tissue evidence="1">Leg muscle</tissue>
    </source>
</reference>
<proteinExistence type="predicted"/>
<name>A0ABQ9ILF6_9NEOP</name>
<organism evidence="1 2">
    <name type="scientific">Dryococelus australis</name>
    <dbReference type="NCBI Taxonomy" id="614101"/>
    <lineage>
        <taxon>Eukaryota</taxon>
        <taxon>Metazoa</taxon>
        <taxon>Ecdysozoa</taxon>
        <taxon>Arthropoda</taxon>
        <taxon>Hexapoda</taxon>
        <taxon>Insecta</taxon>
        <taxon>Pterygota</taxon>
        <taxon>Neoptera</taxon>
        <taxon>Polyneoptera</taxon>
        <taxon>Phasmatodea</taxon>
        <taxon>Verophasmatodea</taxon>
        <taxon>Anareolatae</taxon>
        <taxon>Phasmatidae</taxon>
        <taxon>Eurycanthinae</taxon>
        <taxon>Dryococelus</taxon>
    </lineage>
</organism>
<protein>
    <submittedName>
        <fullName evidence="1">Uncharacterized protein</fullName>
    </submittedName>
</protein>
<gene>
    <name evidence="1" type="ORF">PR048_002826</name>
</gene>